<reference evidence="7" key="1">
    <citation type="submission" date="2021-03" db="EMBL/GenBank/DDBJ databases">
        <title>Comparative genomics and phylogenomic investigation of the class Geoglossomycetes provide insights into ecological specialization and systematics.</title>
        <authorList>
            <person name="Melie T."/>
            <person name="Pirro S."/>
            <person name="Miller A.N."/>
            <person name="Quandt A."/>
        </authorList>
    </citation>
    <scope>NUCLEOTIDE SEQUENCE</scope>
    <source>
        <strain evidence="7">CAQ_001_2017</strain>
    </source>
</reference>
<keyword evidence="3 6" id="KW-0375">Hydrogen ion transport</keyword>
<dbReference type="CDD" id="cd14785">
    <property type="entry name" value="V-ATPase_C"/>
    <property type="match status" value="1"/>
</dbReference>
<evidence type="ECO:0000256" key="4">
    <source>
        <dbReference type="ARBA" id="ARBA00023065"/>
    </source>
</evidence>
<comment type="caution">
    <text evidence="7">The sequence shown here is derived from an EMBL/GenBank/DDBJ whole genome shotgun (WGS) entry which is preliminary data.</text>
</comment>
<evidence type="ECO:0000313" key="8">
    <source>
        <dbReference type="Proteomes" id="UP000750711"/>
    </source>
</evidence>
<gene>
    <name evidence="7" type="ORF">GP486_003346</name>
</gene>
<evidence type="ECO:0000256" key="5">
    <source>
        <dbReference type="ARBA" id="ARBA00053565"/>
    </source>
</evidence>
<name>A0A9P8LDE8_9PEZI</name>
<dbReference type="Gene3D" id="3.30.70.100">
    <property type="match status" value="1"/>
</dbReference>
<dbReference type="Gene3D" id="1.20.1460.10">
    <property type="entry name" value="subunit c (vma5p) of the yeast v-atpase, domain 2"/>
    <property type="match status" value="1"/>
</dbReference>
<comment type="subunit">
    <text evidence="6">V-ATPase is a heteromultimeric enzyme composed of a peripheral catalytic V1 complex (components A to H) attached to an integral membrane V0 proton pore complex.</text>
</comment>
<sequence>MSTSVKYLLVSLPTSISSSSDHEEALTAISTTISKDYGTVYPFRIPEFKIGTLDALVRQADELAKLDPACEGVVSKIADSLRNILDGDESRISQQKTVNDRPVDQYLKNFSWNKEIASIDNDVKSKLSQYTQVRTNLTALQRKQTGNLSTRSLASLVDPSLLVQDSEYLETLLVAVPTQMHKEFLKSYETLAPMVVPRSGIRVTSDEEYTLFAVTIFKRHSQEFAHKCRERKWTPRDYKHVEGGKEEEQKEVDRVSRDEKKLWGEAVRLFRTSWSESVMIWLHVLALRVFVETVLRYGLPLEFVCGLVTVGLPCSFVFVVPRSAPIILLFTPNPDTGIVLTVHPGPQSTPKLAKKAKFALDAAYSYLGGNAFGRDKKGRIKTKDDSSLSSDIAAAGVGGDSSEYTAYVFYEFEIN</sequence>
<protein>
    <recommendedName>
        <fullName evidence="6">V-type proton ATPase subunit C</fullName>
    </recommendedName>
</protein>
<evidence type="ECO:0000313" key="7">
    <source>
        <dbReference type="EMBL" id="KAH0561950.1"/>
    </source>
</evidence>
<dbReference type="EMBL" id="JAGHQM010000445">
    <property type="protein sequence ID" value="KAH0561950.1"/>
    <property type="molecule type" value="Genomic_DNA"/>
</dbReference>
<evidence type="ECO:0000256" key="6">
    <source>
        <dbReference type="RuleBase" id="RU364010"/>
    </source>
</evidence>
<dbReference type="PANTHER" id="PTHR10137:SF0">
    <property type="entry name" value="V-TYPE PROTON ATPASE SUBUNIT C"/>
    <property type="match status" value="1"/>
</dbReference>
<dbReference type="AlphaFoldDB" id="A0A9P8LDE8"/>
<keyword evidence="4 6" id="KW-0406">Ion transport</keyword>
<dbReference type="Pfam" id="PF03223">
    <property type="entry name" value="V-ATPase_C"/>
    <property type="match status" value="1"/>
</dbReference>
<keyword evidence="2 6" id="KW-0813">Transport</keyword>
<organism evidence="7 8">
    <name type="scientific">Trichoglossum hirsutum</name>
    <dbReference type="NCBI Taxonomy" id="265104"/>
    <lineage>
        <taxon>Eukaryota</taxon>
        <taxon>Fungi</taxon>
        <taxon>Dikarya</taxon>
        <taxon>Ascomycota</taxon>
        <taxon>Pezizomycotina</taxon>
        <taxon>Geoglossomycetes</taxon>
        <taxon>Geoglossales</taxon>
        <taxon>Geoglossaceae</taxon>
        <taxon>Trichoglossum</taxon>
    </lineage>
</organism>
<comment type="similarity">
    <text evidence="1 6">Belongs to the V-ATPase C subunit family.</text>
</comment>
<dbReference type="Proteomes" id="UP000750711">
    <property type="component" value="Unassembled WGS sequence"/>
</dbReference>
<dbReference type="InterPro" id="IPR004907">
    <property type="entry name" value="ATPase_V1-cplx_csu"/>
</dbReference>
<dbReference type="GO" id="GO:0000221">
    <property type="term" value="C:vacuolar proton-transporting V-type ATPase, V1 domain"/>
    <property type="evidence" value="ECO:0007669"/>
    <property type="project" value="TreeGrafter"/>
</dbReference>
<dbReference type="PANTHER" id="PTHR10137">
    <property type="entry name" value="V-TYPE PROTON ATPASE SUBUNIT C"/>
    <property type="match status" value="1"/>
</dbReference>
<accession>A0A9P8LDE8</accession>
<dbReference type="Gene3D" id="3.30.70.1180">
    <property type="entry name" value="Vacuolar atp synthase subunit c, domain 1"/>
    <property type="match status" value="1"/>
</dbReference>
<comment type="function">
    <text evidence="6">Subunit of the V1 complex of vacuolar(H+)-ATPase (V-ATPase), a multisubunit enzyme composed of a peripheral complex (V1) that hydrolyzes ATP and a membrane integral complex (V0) that translocates protons. V-ATPase is responsible for acidifying and maintaining the pH of intracellular compartments and in some cell types, is targeted to the plasma membrane, where it is responsible for acidifying the extracellular environment. Subunit C is necessary for the assembly of the catalytic sector of the enzyme and is likely to have a specific function in its catalytic activity.</text>
</comment>
<dbReference type="InterPro" id="IPR036132">
    <property type="entry name" value="Vac_ATP_synth_c_sf"/>
</dbReference>
<evidence type="ECO:0000256" key="1">
    <source>
        <dbReference type="ARBA" id="ARBA00006138"/>
    </source>
</evidence>
<proteinExistence type="inferred from homology"/>
<dbReference type="FunFam" id="3.30.70.100:FF:000002">
    <property type="entry name" value="V-type proton ATPase subunit C"/>
    <property type="match status" value="1"/>
</dbReference>
<comment type="function">
    <text evidence="5">Subunit of the V1 complex of vacuolar(H+)-ATPase (V-ATPase), a multisubunit enzyme composed of a peripheral complex (V1) that hydrolyzes ATP and a membrane integral complex (V0) that translocates protons. V-ATPase is responsible for acidifying and maintaining the pH of intracellular compartments. Subunit C is necessary for the assembly of the catalytic sector of the enzyme and is likely to have a specific function in its catalytic activity. Reversibly leaves the enzyme after glucose depletion, causing the catalytic subcomplex V1 to detach from the V0 section.</text>
</comment>
<evidence type="ECO:0000256" key="3">
    <source>
        <dbReference type="ARBA" id="ARBA00022781"/>
    </source>
</evidence>
<dbReference type="SUPFAM" id="SSF118203">
    <property type="entry name" value="Vacuolar ATP synthase subunit C"/>
    <property type="match status" value="1"/>
</dbReference>
<dbReference type="GO" id="GO:0046961">
    <property type="term" value="F:proton-transporting ATPase activity, rotational mechanism"/>
    <property type="evidence" value="ECO:0007669"/>
    <property type="project" value="InterPro"/>
</dbReference>
<keyword evidence="8" id="KW-1185">Reference proteome</keyword>
<evidence type="ECO:0000256" key="2">
    <source>
        <dbReference type="ARBA" id="ARBA00022448"/>
    </source>
</evidence>